<evidence type="ECO:0000256" key="2">
    <source>
        <dbReference type="ARBA" id="ARBA00023125"/>
    </source>
</evidence>
<dbReference type="AlphaFoldDB" id="A0A2S6NNI7"/>
<keyword evidence="6" id="KW-1185">Reference proteome</keyword>
<keyword evidence="3" id="KW-0804">Transcription</keyword>
<name>A0A2S6NNI7_RHOGL</name>
<evidence type="ECO:0000313" key="5">
    <source>
        <dbReference type="EMBL" id="PPQ39010.1"/>
    </source>
</evidence>
<dbReference type="RefSeq" id="WP_104517095.1">
    <property type="nucleotide sequence ID" value="NZ_NHRY01000036.1"/>
</dbReference>
<gene>
    <name evidence="5" type="ORF">CCS01_01620</name>
</gene>
<evidence type="ECO:0000256" key="3">
    <source>
        <dbReference type="ARBA" id="ARBA00023163"/>
    </source>
</evidence>
<evidence type="ECO:0000256" key="1">
    <source>
        <dbReference type="ARBA" id="ARBA00023015"/>
    </source>
</evidence>
<sequence>MQTEDITDADYATLAAFRLALRQFAAFSEAAAKAVGLTPRQHQALLAIKGAARTSPGGLGVGEIARALLIRHNSAVELVDRLADAGLVRRQPDPSDGRRSLVAVTDQAERLLRGLSAAHMQELRALRPRLLALLDVL</sequence>
<accession>A0A2S6NNI7</accession>
<dbReference type="Gene3D" id="1.10.10.10">
    <property type="entry name" value="Winged helix-like DNA-binding domain superfamily/Winged helix DNA-binding domain"/>
    <property type="match status" value="1"/>
</dbReference>
<keyword evidence="1" id="KW-0805">Transcription regulation</keyword>
<protein>
    <submittedName>
        <fullName evidence="5">MarR family transcriptional regulator</fullName>
    </submittedName>
</protein>
<dbReference type="PROSITE" id="PS01117">
    <property type="entry name" value="HTH_MARR_1"/>
    <property type="match status" value="1"/>
</dbReference>
<dbReference type="GO" id="GO:0003677">
    <property type="term" value="F:DNA binding"/>
    <property type="evidence" value="ECO:0007669"/>
    <property type="project" value="UniProtKB-KW"/>
</dbReference>
<dbReference type="InterPro" id="IPR036390">
    <property type="entry name" value="WH_DNA-bd_sf"/>
</dbReference>
<dbReference type="PANTHER" id="PTHR33164">
    <property type="entry name" value="TRANSCRIPTIONAL REGULATOR, MARR FAMILY"/>
    <property type="match status" value="1"/>
</dbReference>
<dbReference type="OrthoDB" id="511972at2"/>
<dbReference type="InterPro" id="IPR039422">
    <property type="entry name" value="MarR/SlyA-like"/>
</dbReference>
<dbReference type="GO" id="GO:0003700">
    <property type="term" value="F:DNA-binding transcription factor activity"/>
    <property type="evidence" value="ECO:0007669"/>
    <property type="project" value="InterPro"/>
</dbReference>
<keyword evidence="2" id="KW-0238">DNA-binding</keyword>
<dbReference type="PROSITE" id="PS50995">
    <property type="entry name" value="HTH_MARR_2"/>
    <property type="match status" value="1"/>
</dbReference>
<dbReference type="EMBL" id="NHRY01000036">
    <property type="protein sequence ID" value="PPQ39010.1"/>
    <property type="molecule type" value="Genomic_DNA"/>
</dbReference>
<dbReference type="InterPro" id="IPR000835">
    <property type="entry name" value="HTH_MarR-typ"/>
</dbReference>
<dbReference type="InterPro" id="IPR036388">
    <property type="entry name" value="WH-like_DNA-bd_sf"/>
</dbReference>
<feature type="domain" description="HTH marR-type" evidence="4">
    <location>
        <begin position="7"/>
        <end position="137"/>
    </location>
</feature>
<evidence type="ECO:0000259" key="4">
    <source>
        <dbReference type="PROSITE" id="PS50995"/>
    </source>
</evidence>
<dbReference type="GO" id="GO:0006950">
    <property type="term" value="P:response to stress"/>
    <property type="evidence" value="ECO:0007669"/>
    <property type="project" value="TreeGrafter"/>
</dbReference>
<dbReference type="InterPro" id="IPR023187">
    <property type="entry name" value="Tscrpt_reg_MarR-type_CS"/>
</dbReference>
<dbReference type="PANTHER" id="PTHR33164:SF43">
    <property type="entry name" value="HTH-TYPE TRANSCRIPTIONAL REPRESSOR YETL"/>
    <property type="match status" value="1"/>
</dbReference>
<evidence type="ECO:0000313" key="6">
    <source>
        <dbReference type="Proteomes" id="UP000239724"/>
    </source>
</evidence>
<dbReference type="Proteomes" id="UP000239724">
    <property type="component" value="Unassembled WGS sequence"/>
</dbReference>
<dbReference type="SMART" id="SM00347">
    <property type="entry name" value="HTH_MARR"/>
    <property type="match status" value="1"/>
</dbReference>
<reference evidence="5 6" key="1">
    <citation type="journal article" date="2018" name="Arch. Microbiol.">
        <title>New insights into the metabolic potential of the phototrophic purple bacterium Rhodopila globiformis DSM 161(T) from its draft genome sequence and evidence for a vanadium-dependent nitrogenase.</title>
        <authorList>
            <person name="Imhoff J.F."/>
            <person name="Rahn T."/>
            <person name="Kunzel S."/>
            <person name="Neulinger S.C."/>
        </authorList>
    </citation>
    <scope>NUCLEOTIDE SEQUENCE [LARGE SCALE GENOMIC DNA]</scope>
    <source>
        <strain evidence="5 6">DSM 161</strain>
    </source>
</reference>
<dbReference type="Pfam" id="PF12802">
    <property type="entry name" value="MarR_2"/>
    <property type="match status" value="1"/>
</dbReference>
<proteinExistence type="predicted"/>
<organism evidence="5 6">
    <name type="scientific">Rhodopila globiformis</name>
    <name type="common">Rhodopseudomonas globiformis</name>
    <dbReference type="NCBI Taxonomy" id="1071"/>
    <lineage>
        <taxon>Bacteria</taxon>
        <taxon>Pseudomonadati</taxon>
        <taxon>Pseudomonadota</taxon>
        <taxon>Alphaproteobacteria</taxon>
        <taxon>Acetobacterales</taxon>
        <taxon>Acetobacteraceae</taxon>
        <taxon>Rhodopila</taxon>
    </lineage>
</organism>
<comment type="caution">
    <text evidence="5">The sequence shown here is derived from an EMBL/GenBank/DDBJ whole genome shotgun (WGS) entry which is preliminary data.</text>
</comment>
<dbReference type="SUPFAM" id="SSF46785">
    <property type="entry name" value="Winged helix' DNA-binding domain"/>
    <property type="match status" value="1"/>
</dbReference>